<dbReference type="Proteomes" id="UP000541444">
    <property type="component" value="Unassembled WGS sequence"/>
</dbReference>
<dbReference type="GO" id="GO:0003677">
    <property type="term" value="F:DNA binding"/>
    <property type="evidence" value="ECO:0007669"/>
    <property type="project" value="InterPro"/>
</dbReference>
<dbReference type="SUPFAM" id="SSF47807">
    <property type="entry name" value="5' to 3' exonuclease, C-terminal subdomain"/>
    <property type="match status" value="1"/>
</dbReference>
<dbReference type="EMBL" id="JACGCM010000811">
    <property type="protein sequence ID" value="KAF6166101.1"/>
    <property type="molecule type" value="Genomic_DNA"/>
</dbReference>
<name>A0A7J7NFU0_9MAGN</name>
<dbReference type="InterPro" id="IPR038969">
    <property type="entry name" value="FEN"/>
</dbReference>
<organism evidence="2 3">
    <name type="scientific">Kingdonia uniflora</name>
    <dbReference type="NCBI Taxonomy" id="39325"/>
    <lineage>
        <taxon>Eukaryota</taxon>
        <taxon>Viridiplantae</taxon>
        <taxon>Streptophyta</taxon>
        <taxon>Embryophyta</taxon>
        <taxon>Tracheophyta</taxon>
        <taxon>Spermatophyta</taxon>
        <taxon>Magnoliopsida</taxon>
        <taxon>Ranunculales</taxon>
        <taxon>Circaeasteraceae</taxon>
        <taxon>Kingdonia</taxon>
    </lineage>
</organism>
<dbReference type="GO" id="GO:0017108">
    <property type="term" value="F:5'-flap endonuclease activity"/>
    <property type="evidence" value="ECO:0007669"/>
    <property type="project" value="InterPro"/>
</dbReference>
<dbReference type="PANTHER" id="PTHR42646:SF4">
    <property type="entry name" value="5'-3' EXONUCLEASE FAMILY PROTEIN"/>
    <property type="match status" value="1"/>
</dbReference>
<proteinExistence type="predicted"/>
<dbReference type="FunFam" id="1.10.150.20:FF:000042">
    <property type="entry name" value="5'-3' exonuclease family protein"/>
    <property type="match status" value="1"/>
</dbReference>
<evidence type="ECO:0000313" key="3">
    <source>
        <dbReference type="Proteomes" id="UP000541444"/>
    </source>
</evidence>
<dbReference type="Pfam" id="PF01367">
    <property type="entry name" value="5_3_exonuc"/>
    <property type="match status" value="1"/>
</dbReference>
<gene>
    <name evidence="2" type="ORF">GIB67_023811</name>
</gene>
<evidence type="ECO:0000313" key="2">
    <source>
        <dbReference type="EMBL" id="KAF6166101.1"/>
    </source>
</evidence>
<protein>
    <recommendedName>
        <fullName evidence="1">5'-3' exonuclease domain-containing protein</fullName>
    </recommendedName>
</protein>
<accession>A0A7J7NFU0</accession>
<dbReference type="Gene3D" id="1.10.150.20">
    <property type="entry name" value="5' to 3' exonuclease, C-terminal subdomain"/>
    <property type="match status" value="1"/>
</dbReference>
<feature type="domain" description="5'-3' exonuclease" evidence="1">
    <location>
        <begin position="30"/>
        <end position="117"/>
    </location>
</feature>
<dbReference type="InterPro" id="IPR036279">
    <property type="entry name" value="5-3_exonuclease_C_sf"/>
</dbReference>
<comment type="caution">
    <text evidence="2">The sequence shown here is derived from an EMBL/GenBank/DDBJ whole genome shotgun (WGS) entry which is preliminary data.</text>
</comment>
<evidence type="ECO:0000259" key="1">
    <source>
        <dbReference type="Pfam" id="PF01367"/>
    </source>
</evidence>
<dbReference type="GO" id="GO:0033567">
    <property type="term" value="P:DNA replication, Okazaki fragment processing"/>
    <property type="evidence" value="ECO:0007669"/>
    <property type="project" value="InterPro"/>
</dbReference>
<keyword evidence="3" id="KW-1185">Reference proteome</keyword>
<sequence>MQIVMPMPEFGRWFFYTLKHCIAQYNCDPSSDMSFQCIVGDEVDGVPGIQHVVHGFGRKTALKLVKKYGSLQNLLSTAVVRPVGKQFMQDALSKHGDYLQKNYQVLSLRRDVDVHLKEE</sequence>
<dbReference type="AlphaFoldDB" id="A0A7J7NFU0"/>
<reference evidence="2 3" key="1">
    <citation type="journal article" date="2020" name="IScience">
        <title>Genome Sequencing of the Endangered Kingdonia uniflora (Circaeasteraceae, Ranunculales) Reveals Potential Mechanisms of Evolutionary Specialization.</title>
        <authorList>
            <person name="Sun Y."/>
            <person name="Deng T."/>
            <person name="Zhang A."/>
            <person name="Moore M.J."/>
            <person name="Landis J.B."/>
            <person name="Lin N."/>
            <person name="Zhang H."/>
            <person name="Zhang X."/>
            <person name="Huang J."/>
            <person name="Zhang X."/>
            <person name="Sun H."/>
            <person name="Wang H."/>
        </authorList>
    </citation>
    <scope>NUCLEOTIDE SEQUENCE [LARGE SCALE GENOMIC DNA]</scope>
    <source>
        <strain evidence="2">TB1705</strain>
        <tissue evidence="2">Leaf</tissue>
    </source>
</reference>
<dbReference type="OrthoDB" id="275278at2759"/>
<dbReference type="PANTHER" id="PTHR42646">
    <property type="entry name" value="FLAP ENDONUCLEASE XNI"/>
    <property type="match status" value="1"/>
</dbReference>
<dbReference type="InterPro" id="IPR020045">
    <property type="entry name" value="DNA_polI_H3TH"/>
</dbReference>